<accession>A0AAV5V7S5</accession>
<evidence type="ECO:0000313" key="1">
    <source>
        <dbReference type="EMBL" id="GMT14322.1"/>
    </source>
</evidence>
<protein>
    <recommendedName>
        <fullName evidence="3">G protein-coupled receptor</fullName>
    </recommendedName>
</protein>
<dbReference type="AlphaFoldDB" id="A0AAV5V7S5"/>
<organism evidence="1 2">
    <name type="scientific">Pristionchus fissidentatus</name>
    <dbReference type="NCBI Taxonomy" id="1538716"/>
    <lineage>
        <taxon>Eukaryota</taxon>
        <taxon>Metazoa</taxon>
        <taxon>Ecdysozoa</taxon>
        <taxon>Nematoda</taxon>
        <taxon>Chromadorea</taxon>
        <taxon>Rhabditida</taxon>
        <taxon>Rhabditina</taxon>
        <taxon>Diplogasteromorpha</taxon>
        <taxon>Diplogasteroidea</taxon>
        <taxon>Neodiplogasteridae</taxon>
        <taxon>Pristionchus</taxon>
    </lineage>
</organism>
<name>A0AAV5V7S5_9BILA</name>
<reference evidence="1" key="1">
    <citation type="submission" date="2023-10" db="EMBL/GenBank/DDBJ databases">
        <title>Genome assembly of Pristionchus species.</title>
        <authorList>
            <person name="Yoshida K."/>
            <person name="Sommer R.J."/>
        </authorList>
    </citation>
    <scope>NUCLEOTIDE SEQUENCE</scope>
    <source>
        <strain evidence="1">RS5133</strain>
    </source>
</reference>
<evidence type="ECO:0008006" key="3">
    <source>
        <dbReference type="Google" id="ProtNLM"/>
    </source>
</evidence>
<dbReference type="EMBL" id="BTSY01000002">
    <property type="protein sequence ID" value="GMT14322.1"/>
    <property type="molecule type" value="Genomic_DNA"/>
</dbReference>
<feature type="non-terminal residue" evidence="1">
    <location>
        <position position="1"/>
    </location>
</feature>
<keyword evidence="2" id="KW-1185">Reference proteome</keyword>
<gene>
    <name evidence="1" type="ORF">PFISCL1PPCAC_5620</name>
</gene>
<dbReference type="Proteomes" id="UP001432322">
    <property type="component" value="Unassembled WGS sequence"/>
</dbReference>
<sequence>VHLRFRFQLVNMSNGMDNRGYKEEEEAISEKPHPLQLNPVISPMEAGPSTSSFPIICPSCSERTVSRRFTWKVSHFHPFLHIIPIYFLIIIREFSQQFSVSHVESGVVSRRTRDINVRDVDVTLSLTHSQRDLDYFNMDTTSRLSNPMDILLVLIEMQHCLCLVRQRTFQQIPMTHKLLLLDDNNQSDLLLFSIFIDRIIPPHSHIPFHVSVTSLH</sequence>
<evidence type="ECO:0000313" key="2">
    <source>
        <dbReference type="Proteomes" id="UP001432322"/>
    </source>
</evidence>
<proteinExistence type="predicted"/>
<comment type="caution">
    <text evidence="1">The sequence shown here is derived from an EMBL/GenBank/DDBJ whole genome shotgun (WGS) entry which is preliminary data.</text>
</comment>